<dbReference type="AlphaFoldDB" id="K5W0V6"/>
<dbReference type="GeneID" id="18910854"/>
<dbReference type="Proteomes" id="UP000008370">
    <property type="component" value="Unassembled WGS sequence"/>
</dbReference>
<dbReference type="RefSeq" id="XP_007392809.1">
    <property type="nucleotide sequence ID" value="XM_007392747.1"/>
</dbReference>
<organism evidence="1 2">
    <name type="scientific">Phanerochaete carnosa (strain HHB-10118-sp)</name>
    <name type="common">White-rot fungus</name>
    <name type="synonym">Peniophora carnosa</name>
    <dbReference type="NCBI Taxonomy" id="650164"/>
    <lineage>
        <taxon>Eukaryota</taxon>
        <taxon>Fungi</taxon>
        <taxon>Dikarya</taxon>
        <taxon>Basidiomycota</taxon>
        <taxon>Agaricomycotina</taxon>
        <taxon>Agaricomycetes</taxon>
        <taxon>Polyporales</taxon>
        <taxon>Phanerochaetaceae</taxon>
        <taxon>Phanerochaete</taxon>
    </lineage>
</organism>
<keyword evidence="2" id="KW-1185">Reference proteome</keyword>
<sequence length="58" mass="6517">MYSIWSSSGGYRDPTAVSFPGWTATIASRTRPWKFETLAPLNIVYTVLSEAVNDYIND</sequence>
<proteinExistence type="predicted"/>
<accession>K5W0V6</accession>
<dbReference type="EMBL" id="JH930470">
    <property type="protein sequence ID" value="EKM57458.1"/>
    <property type="molecule type" value="Genomic_DNA"/>
</dbReference>
<reference evidence="1 2" key="1">
    <citation type="journal article" date="2012" name="BMC Genomics">
        <title>Comparative genomics of the white-rot fungi, Phanerochaete carnosa and P. chrysosporium, to elucidate the genetic basis of the distinct wood types they colonize.</title>
        <authorList>
            <person name="Suzuki H."/>
            <person name="MacDonald J."/>
            <person name="Syed K."/>
            <person name="Salamov A."/>
            <person name="Hori C."/>
            <person name="Aerts A."/>
            <person name="Henrissat B."/>
            <person name="Wiebenga A."/>
            <person name="vanKuyk P.A."/>
            <person name="Barry K."/>
            <person name="Lindquist E."/>
            <person name="LaButti K."/>
            <person name="Lapidus A."/>
            <person name="Lucas S."/>
            <person name="Coutinho P."/>
            <person name="Gong Y."/>
            <person name="Samejima M."/>
            <person name="Mahadevan R."/>
            <person name="Abou-Zaid M."/>
            <person name="de Vries R.P."/>
            <person name="Igarashi K."/>
            <person name="Yadav J.S."/>
            <person name="Grigoriev I.V."/>
            <person name="Master E.R."/>
        </authorList>
    </citation>
    <scope>NUCLEOTIDE SEQUENCE [LARGE SCALE GENOMIC DNA]</scope>
    <source>
        <strain evidence="1 2">HHB-10118-sp</strain>
    </source>
</reference>
<dbReference type="KEGG" id="pco:PHACADRAFT_192604"/>
<name>K5W0V6_PHACS</name>
<dbReference type="HOGENOM" id="CLU_2979832_0_0_1"/>
<protein>
    <submittedName>
        <fullName evidence="1">Uncharacterized protein</fullName>
    </submittedName>
</protein>
<evidence type="ECO:0000313" key="2">
    <source>
        <dbReference type="Proteomes" id="UP000008370"/>
    </source>
</evidence>
<dbReference type="InParanoid" id="K5W0V6"/>
<evidence type="ECO:0000313" key="1">
    <source>
        <dbReference type="EMBL" id="EKM57458.1"/>
    </source>
</evidence>
<gene>
    <name evidence="1" type="ORF">PHACADRAFT_192604</name>
</gene>